<evidence type="ECO:0000313" key="1">
    <source>
        <dbReference type="EMBL" id="SEH85385.1"/>
    </source>
</evidence>
<dbReference type="GO" id="GO:0030638">
    <property type="term" value="P:polyketide metabolic process"/>
    <property type="evidence" value="ECO:0007669"/>
    <property type="project" value="InterPro"/>
</dbReference>
<dbReference type="InterPro" id="IPR032710">
    <property type="entry name" value="NTF2-like_dom_sf"/>
</dbReference>
<accession>A0A1H6LGN5</accession>
<dbReference type="PANTHER" id="PTHR38436:SF1">
    <property type="entry name" value="ESTER CYCLASE"/>
    <property type="match status" value="1"/>
</dbReference>
<proteinExistence type="predicted"/>
<dbReference type="SUPFAM" id="SSF54427">
    <property type="entry name" value="NTF2-like"/>
    <property type="match status" value="1"/>
</dbReference>
<name>A0A1H6LGN5_MYCRU</name>
<reference evidence="2" key="1">
    <citation type="submission" date="2016-10" db="EMBL/GenBank/DDBJ databases">
        <authorList>
            <person name="Varghese N."/>
            <person name="Submissions S."/>
        </authorList>
    </citation>
    <scope>NUCLEOTIDE SEQUENCE [LARGE SCALE GENOMIC DNA]</scope>
    <source>
        <strain evidence="2">DSM 45405</strain>
    </source>
</reference>
<dbReference type="Gene3D" id="3.10.450.50">
    <property type="match status" value="1"/>
</dbReference>
<keyword evidence="2" id="KW-1185">Reference proteome</keyword>
<dbReference type="AlphaFoldDB" id="A0A1H6LGN5"/>
<dbReference type="Proteomes" id="UP000182915">
    <property type="component" value="Chromosome I"/>
</dbReference>
<dbReference type="InterPro" id="IPR009959">
    <property type="entry name" value="Cyclase_SnoaL-like"/>
</dbReference>
<organism evidence="1 2">
    <name type="scientific">Mycolicibacterium rutilum</name>
    <name type="common">Mycobacterium rutilum</name>
    <dbReference type="NCBI Taxonomy" id="370526"/>
    <lineage>
        <taxon>Bacteria</taxon>
        <taxon>Bacillati</taxon>
        <taxon>Actinomycetota</taxon>
        <taxon>Actinomycetes</taxon>
        <taxon>Mycobacteriales</taxon>
        <taxon>Mycobacteriaceae</taxon>
        <taxon>Mycolicibacterium</taxon>
    </lineage>
</organism>
<dbReference type="PANTHER" id="PTHR38436">
    <property type="entry name" value="POLYKETIDE CYCLASE SNOAL-LIKE DOMAIN"/>
    <property type="match status" value="1"/>
</dbReference>
<dbReference type="EMBL" id="LT629971">
    <property type="protein sequence ID" value="SEH85385.1"/>
    <property type="molecule type" value="Genomic_DNA"/>
</dbReference>
<sequence>MGAAVMKTSESGMSLSGDEVRDLVNCLYTSVDRRDWSTVEQLVSSRLVVEVGSGGPTDWPQWRSHLEEFTRGFPDGRHVIEELLVDGSHGISRFRFTGTHSGEFRGRAPTGATVSVAGIHIDRFQGDLLVSHRGQLDLHGLLTQLDTP</sequence>
<dbReference type="Pfam" id="PF07366">
    <property type="entry name" value="SnoaL"/>
    <property type="match status" value="1"/>
</dbReference>
<evidence type="ECO:0000313" key="2">
    <source>
        <dbReference type="Proteomes" id="UP000182915"/>
    </source>
</evidence>
<protein>
    <submittedName>
        <fullName evidence="1">Predicted ester cyclase</fullName>
    </submittedName>
</protein>
<gene>
    <name evidence="1" type="ORF">SAMN04489835_4910</name>
</gene>